<reference evidence="3" key="1">
    <citation type="submission" date="2021-06" db="EMBL/GenBank/DDBJ databases">
        <authorList>
            <person name="Kallberg Y."/>
            <person name="Tangrot J."/>
            <person name="Rosling A."/>
        </authorList>
    </citation>
    <scope>NUCLEOTIDE SEQUENCE</scope>
    <source>
        <strain evidence="3">CL551</strain>
    </source>
</reference>
<dbReference type="AlphaFoldDB" id="A0A9N8WQG7"/>
<sequence>MSSKEIQFTKENGELIPFYEEIRYIISKMNKLELVSDVEVLVHVICEQNQENKMPTHPYNYSLPVGKKLAEIREIFEKEGEKDANSLRMGSNCSFVHNNGGVILKEGEEKYKLSTILKFENNKNNLYIQRTLNPDWKRLIKLCENGFHFKEYYAEKIDQARKRAYKFSMKNKPINTCEEDYLECENKFEEMFKRNFISYGNAPISTPLLPWLLFSLGISYERSSELLTNYENSDLYSVTRVEKEEVELKDIKLTEDFVGEIEEALKEKDNDQKIKKLRAILDEYGHFYAECITLGGVIVTNQTGKKETYKTTSGKNIGGNIAENRINWRNKNSNSESNKKDASFRRILGGDQSKYNDNNKGPWIDSLKNSENWEIVRYEKVHPIFNLLDRELKKEVLKIFGLQIRKASVDEISVFWDPKKKTPYVYKLFKHLESVDDIEECKIFASLTCRSKNEIFSMRLHYESEKEPTIIIHKIDDNSKHSSKVKWYKIRIDWMVDGYPTVFDFGHQKILFEINNLEISDPENPCLRKKSHMQELSEDCILGTISSNTLPTPNKSSITGDNYNNPYKTTIVTGIHFSLNEHFAYVFAYDLEKKNKFEDKNFIKSLKFYSSTIHERGSEYKDYMGQINIDWNNGIIKRPNKLLKKEDIDICPLSKILNERTKEKGPSLALFVNHFREQSKECGILNIYSNNILYRPLSDSRSTKQTGKLSFFCIPV</sequence>
<dbReference type="EMBL" id="CAJVPV010001356">
    <property type="protein sequence ID" value="CAG8494662.1"/>
    <property type="molecule type" value="Genomic_DNA"/>
</dbReference>
<feature type="domain" description="MACPF-like" evidence="1">
    <location>
        <begin position="241"/>
        <end position="396"/>
    </location>
</feature>
<accession>A0A9N8WQG7</accession>
<dbReference type="OrthoDB" id="2351500at2759"/>
<comment type="caution">
    <text evidence="3">The sequence shown here is derived from an EMBL/GenBank/DDBJ whole genome shotgun (WGS) entry which is preliminary data.</text>
</comment>
<dbReference type="Pfam" id="PF22693">
    <property type="entry name" value="MACPF_1"/>
    <property type="match status" value="1"/>
</dbReference>
<evidence type="ECO:0000313" key="4">
    <source>
        <dbReference type="Proteomes" id="UP000789342"/>
    </source>
</evidence>
<organism evidence="3 4">
    <name type="scientific">Acaulospora morrowiae</name>
    <dbReference type="NCBI Taxonomy" id="94023"/>
    <lineage>
        <taxon>Eukaryota</taxon>
        <taxon>Fungi</taxon>
        <taxon>Fungi incertae sedis</taxon>
        <taxon>Mucoromycota</taxon>
        <taxon>Glomeromycotina</taxon>
        <taxon>Glomeromycetes</taxon>
        <taxon>Diversisporales</taxon>
        <taxon>Acaulosporaceae</taxon>
        <taxon>Acaulospora</taxon>
    </lineage>
</organism>
<evidence type="ECO:0000259" key="2">
    <source>
        <dbReference type="Pfam" id="PF24209"/>
    </source>
</evidence>
<protein>
    <submittedName>
        <fullName evidence="3">1648_t:CDS:1</fullName>
    </submittedName>
</protein>
<dbReference type="InterPro" id="IPR055854">
    <property type="entry name" value="DUF7431"/>
</dbReference>
<dbReference type="Proteomes" id="UP000789342">
    <property type="component" value="Unassembled WGS sequence"/>
</dbReference>
<evidence type="ECO:0000313" key="3">
    <source>
        <dbReference type="EMBL" id="CAG8494662.1"/>
    </source>
</evidence>
<keyword evidence="4" id="KW-1185">Reference proteome</keyword>
<dbReference type="Pfam" id="PF24209">
    <property type="entry name" value="DUF7431"/>
    <property type="match status" value="1"/>
</dbReference>
<proteinExistence type="predicted"/>
<feature type="domain" description="DUF7431" evidence="2">
    <location>
        <begin position="440"/>
        <end position="594"/>
    </location>
</feature>
<gene>
    <name evidence="3" type="ORF">AMORRO_LOCUS2950</name>
</gene>
<dbReference type="InterPro" id="IPR054586">
    <property type="entry name" value="MACPF_1_fungal"/>
</dbReference>
<evidence type="ECO:0000259" key="1">
    <source>
        <dbReference type="Pfam" id="PF22693"/>
    </source>
</evidence>
<name>A0A9N8WQG7_9GLOM</name>